<comment type="caution">
    <text evidence="1">The sequence shown here is derived from an EMBL/GenBank/DDBJ whole genome shotgun (WGS) entry which is preliminary data.</text>
</comment>
<protein>
    <submittedName>
        <fullName evidence="1">Uncharacterized protein</fullName>
    </submittedName>
</protein>
<dbReference type="EMBL" id="JBHTIL010000001">
    <property type="protein sequence ID" value="MFD0924297.1"/>
    <property type="molecule type" value="Genomic_DNA"/>
</dbReference>
<organism evidence="1 2">
    <name type="scientific">Williamsia deligens</name>
    <dbReference type="NCBI Taxonomy" id="321325"/>
    <lineage>
        <taxon>Bacteria</taxon>
        <taxon>Bacillati</taxon>
        <taxon>Actinomycetota</taxon>
        <taxon>Actinomycetes</taxon>
        <taxon>Mycobacteriales</taxon>
        <taxon>Nocardiaceae</taxon>
        <taxon>Williamsia</taxon>
    </lineage>
</organism>
<evidence type="ECO:0000313" key="1">
    <source>
        <dbReference type="EMBL" id="MFD0924297.1"/>
    </source>
</evidence>
<proteinExistence type="predicted"/>
<dbReference type="Proteomes" id="UP001597068">
    <property type="component" value="Unassembled WGS sequence"/>
</dbReference>
<keyword evidence="2" id="KW-1185">Reference proteome</keyword>
<reference evidence="2" key="1">
    <citation type="journal article" date="2019" name="Int. J. Syst. Evol. Microbiol.">
        <title>The Global Catalogue of Microorganisms (GCM) 10K type strain sequencing project: providing services to taxonomists for standard genome sequencing and annotation.</title>
        <authorList>
            <consortium name="The Broad Institute Genomics Platform"/>
            <consortium name="The Broad Institute Genome Sequencing Center for Infectious Disease"/>
            <person name="Wu L."/>
            <person name="Ma J."/>
        </authorList>
    </citation>
    <scope>NUCLEOTIDE SEQUENCE [LARGE SCALE GENOMIC DNA]</scope>
    <source>
        <strain evidence="2">CCUG 50873</strain>
    </source>
</reference>
<evidence type="ECO:0000313" key="2">
    <source>
        <dbReference type="Proteomes" id="UP001597068"/>
    </source>
</evidence>
<sequence length="76" mass="8470">MRVTRRKEREIPLAEYPGWAVEVMMGLYGEKQVSEAIAAQTAPGPPAEAVEVADLDAVESVFARVRAFRRGRLRRG</sequence>
<name>A0ABW3G657_9NOCA</name>
<accession>A0ABW3G657</accession>
<dbReference type="RefSeq" id="WP_253647652.1">
    <property type="nucleotide sequence ID" value="NZ_BAAAMO010000002.1"/>
</dbReference>
<gene>
    <name evidence="1" type="ORF">ACFQ04_00965</name>
</gene>